<sequence length="212" mass="23854">MHLQAEPTCQMAVASALSERILQNALAVANNRVETLRNRCRRQRSDIDDLQSRVHRLERENEALRRQTADLNVAVAHFRDEILPRVQTVPTGETARPVGHDRPLSHKSHKDPALDVAAILDEIDRAMAKPVVPPGSATSRQKHDDASRLFFQIRKALPPAAFSEFLRVVSALPAPRTGERPSSDVVDRVRPLLAQHDPDLFDRFRRLVLNAN</sequence>
<dbReference type="AlphaFoldDB" id="A0A3P3YDH1"/>
<evidence type="ECO:0000256" key="2">
    <source>
        <dbReference type="SAM" id="MobiDB-lite"/>
    </source>
</evidence>
<accession>A0A3P3YDH1</accession>
<dbReference type="Gene3D" id="1.20.5.170">
    <property type="match status" value="1"/>
</dbReference>
<feature type="region of interest" description="Disordered" evidence="2">
    <location>
        <begin position="91"/>
        <end position="110"/>
    </location>
</feature>
<gene>
    <name evidence="3" type="ORF">PLBR_LOCUS5414</name>
</gene>
<protein>
    <submittedName>
        <fullName evidence="3">Uncharacterized protein</fullName>
    </submittedName>
</protein>
<dbReference type="Proteomes" id="UP000290189">
    <property type="component" value="Unassembled WGS sequence"/>
</dbReference>
<evidence type="ECO:0000313" key="4">
    <source>
        <dbReference type="Proteomes" id="UP000290189"/>
    </source>
</evidence>
<keyword evidence="3" id="KW-0496">Mitochondrion</keyword>
<dbReference type="EMBL" id="OVEO01000009">
    <property type="protein sequence ID" value="SPQ98199.1"/>
    <property type="molecule type" value="Genomic_DNA"/>
</dbReference>
<organism evidence="3 4">
    <name type="scientific">Plasmodiophora brassicae</name>
    <name type="common">Clubroot disease agent</name>
    <dbReference type="NCBI Taxonomy" id="37360"/>
    <lineage>
        <taxon>Eukaryota</taxon>
        <taxon>Sar</taxon>
        <taxon>Rhizaria</taxon>
        <taxon>Endomyxa</taxon>
        <taxon>Phytomyxea</taxon>
        <taxon>Plasmodiophorida</taxon>
        <taxon>Plasmodiophoridae</taxon>
        <taxon>Plasmodiophora</taxon>
    </lineage>
</organism>
<name>A0A3P3YDH1_PLABS</name>
<proteinExistence type="predicted"/>
<evidence type="ECO:0000256" key="1">
    <source>
        <dbReference type="SAM" id="Coils"/>
    </source>
</evidence>
<evidence type="ECO:0000313" key="3">
    <source>
        <dbReference type="EMBL" id="SPQ98199.1"/>
    </source>
</evidence>
<keyword evidence="1" id="KW-0175">Coiled coil</keyword>
<feature type="coiled-coil region" evidence="1">
    <location>
        <begin position="19"/>
        <end position="74"/>
    </location>
</feature>
<reference evidence="3 4" key="1">
    <citation type="submission" date="2018-03" db="EMBL/GenBank/DDBJ databases">
        <authorList>
            <person name="Fogelqvist J."/>
        </authorList>
    </citation>
    <scope>NUCLEOTIDE SEQUENCE [LARGE SCALE GENOMIC DNA]</scope>
</reference>
<geneLocation type="mitochondrion" evidence="3"/>